<reference evidence="2 3" key="1">
    <citation type="submission" date="2018-08" db="EMBL/GenBank/DDBJ databases">
        <title>Mountain-cultivated ginseng endophyte, Burkholderia stabilis and its activity against ginseng root rot disease.</title>
        <authorList>
            <person name="Tapan Kumar M."/>
            <person name="Bae H."/>
            <person name="Shanmugam G."/>
            <person name="Jeon J."/>
        </authorList>
    </citation>
    <scope>NUCLEOTIDE SEQUENCE [LARGE SCALE GENOMIC DNA]</scope>
    <source>
        <strain evidence="2 3">EB159</strain>
    </source>
</reference>
<feature type="compositionally biased region" description="Basic and acidic residues" evidence="1">
    <location>
        <begin position="87"/>
        <end position="108"/>
    </location>
</feature>
<dbReference type="EMBL" id="QWEX01000005">
    <property type="protein sequence ID" value="RXV64185.1"/>
    <property type="molecule type" value="Genomic_DNA"/>
</dbReference>
<dbReference type="AlphaFoldDB" id="A0A4Q2A5I7"/>
<feature type="region of interest" description="Disordered" evidence="1">
    <location>
        <begin position="18"/>
        <end position="134"/>
    </location>
</feature>
<evidence type="ECO:0000313" key="3">
    <source>
        <dbReference type="Proteomes" id="UP000289650"/>
    </source>
</evidence>
<evidence type="ECO:0000313" key="2">
    <source>
        <dbReference type="EMBL" id="RXV64185.1"/>
    </source>
</evidence>
<protein>
    <submittedName>
        <fullName evidence="2">Uncharacterized protein</fullName>
    </submittedName>
</protein>
<feature type="compositionally biased region" description="Basic and acidic residues" evidence="1">
    <location>
        <begin position="30"/>
        <end position="39"/>
    </location>
</feature>
<evidence type="ECO:0000256" key="1">
    <source>
        <dbReference type="SAM" id="MobiDB-lite"/>
    </source>
</evidence>
<name>A0A4Q2A5I7_9BURK</name>
<sequence>MRYASKRGGTQWQIHALNPAQKDGAQPHGFPDRTTHTARGESAPRPLGRLCRPLYLQSARAQRARIPRASEARSAGTARRRQGLKPVRGETRAARLDAKRESPARSEAEGDAQSAEGARSREGKRDGESLREEW</sequence>
<feature type="compositionally biased region" description="Basic and acidic residues" evidence="1">
    <location>
        <begin position="118"/>
        <end position="134"/>
    </location>
</feature>
<accession>A0A4Q2A5I7</accession>
<gene>
    <name evidence="2" type="ORF">D1006_41065</name>
</gene>
<organism evidence="2 3">
    <name type="scientific">Burkholderia stabilis</name>
    <dbReference type="NCBI Taxonomy" id="95485"/>
    <lineage>
        <taxon>Bacteria</taxon>
        <taxon>Pseudomonadati</taxon>
        <taxon>Pseudomonadota</taxon>
        <taxon>Betaproteobacteria</taxon>
        <taxon>Burkholderiales</taxon>
        <taxon>Burkholderiaceae</taxon>
        <taxon>Burkholderia</taxon>
        <taxon>Burkholderia cepacia complex</taxon>
    </lineage>
</organism>
<proteinExistence type="predicted"/>
<dbReference type="OrthoDB" id="10008721at2"/>
<dbReference type="Proteomes" id="UP000289650">
    <property type="component" value="Unassembled WGS sequence"/>
</dbReference>
<comment type="caution">
    <text evidence="2">The sequence shown here is derived from an EMBL/GenBank/DDBJ whole genome shotgun (WGS) entry which is preliminary data.</text>
</comment>